<name>A0A067N0Y1_BOTB1</name>
<dbReference type="SUPFAM" id="SSF54373">
    <property type="entry name" value="FAD-linked reductases, C-terminal domain"/>
    <property type="match status" value="1"/>
</dbReference>
<dbReference type="SUPFAM" id="SSF51905">
    <property type="entry name" value="FAD/NAD(P)-binding domain"/>
    <property type="match status" value="1"/>
</dbReference>
<keyword evidence="3" id="KW-0285">Flavoprotein</keyword>
<dbReference type="Gene3D" id="3.50.50.60">
    <property type="entry name" value="FAD/NAD(P)-binding domain"/>
    <property type="match status" value="2"/>
</dbReference>
<dbReference type="Proteomes" id="UP000027195">
    <property type="component" value="Unassembled WGS sequence"/>
</dbReference>
<keyword evidence="4" id="KW-0274">FAD</keyword>
<dbReference type="AlphaFoldDB" id="A0A067N0Y1"/>
<organism evidence="8 9">
    <name type="scientific">Botryobasidium botryosum (strain FD-172 SS1)</name>
    <dbReference type="NCBI Taxonomy" id="930990"/>
    <lineage>
        <taxon>Eukaryota</taxon>
        <taxon>Fungi</taxon>
        <taxon>Dikarya</taxon>
        <taxon>Basidiomycota</taxon>
        <taxon>Agaricomycotina</taxon>
        <taxon>Agaricomycetes</taxon>
        <taxon>Cantharellales</taxon>
        <taxon>Botryobasidiaceae</taxon>
        <taxon>Botryobasidium</taxon>
    </lineage>
</organism>
<dbReference type="STRING" id="930990.A0A067N0Y1"/>
<keyword evidence="5" id="KW-0560">Oxidoreductase</keyword>
<evidence type="ECO:0000256" key="5">
    <source>
        <dbReference type="ARBA" id="ARBA00023002"/>
    </source>
</evidence>
<evidence type="ECO:0000256" key="4">
    <source>
        <dbReference type="ARBA" id="ARBA00022827"/>
    </source>
</evidence>
<dbReference type="HOGENOM" id="CLU_023699_0_0_1"/>
<feature type="domain" description="Glucose-methanol-choline oxidoreductase C-terminal" evidence="7">
    <location>
        <begin position="378"/>
        <end position="494"/>
    </location>
</feature>
<dbReference type="PANTHER" id="PTHR42784:SF1">
    <property type="entry name" value="PYRANOSE 2-OXIDASE"/>
    <property type="match status" value="1"/>
</dbReference>
<evidence type="ECO:0000256" key="6">
    <source>
        <dbReference type="SAM" id="MobiDB-lite"/>
    </source>
</evidence>
<dbReference type="OrthoDB" id="269227at2759"/>
<evidence type="ECO:0000313" key="8">
    <source>
        <dbReference type="EMBL" id="KDQ21663.1"/>
    </source>
</evidence>
<dbReference type="Pfam" id="PF05199">
    <property type="entry name" value="GMC_oxred_C"/>
    <property type="match status" value="1"/>
</dbReference>
<evidence type="ECO:0000256" key="3">
    <source>
        <dbReference type="ARBA" id="ARBA00022630"/>
    </source>
</evidence>
<gene>
    <name evidence="8" type="ORF">BOTBODRAFT_182939</name>
</gene>
<dbReference type="InterPro" id="IPR051473">
    <property type="entry name" value="P2Ox-like"/>
</dbReference>
<dbReference type="PANTHER" id="PTHR42784">
    <property type="entry name" value="PYRANOSE 2-OXIDASE"/>
    <property type="match status" value="1"/>
</dbReference>
<dbReference type="GO" id="GO:0016614">
    <property type="term" value="F:oxidoreductase activity, acting on CH-OH group of donors"/>
    <property type="evidence" value="ECO:0007669"/>
    <property type="project" value="InterPro"/>
</dbReference>
<evidence type="ECO:0000259" key="7">
    <source>
        <dbReference type="Pfam" id="PF05199"/>
    </source>
</evidence>
<evidence type="ECO:0000256" key="1">
    <source>
        <dbReference type="ARBA" id="ARBA00001974"/>
    </source>
</evidence>
<dbReference type="EMBL" id="KL198016">
    <property type="protein sequence ID" value="KDQ21663.1"/>
    <property type="molecule type" value="Genomic_DNA"/>
</dbReference>
<dbReference type="InterPro" id="IPR036188">
    <property type="entry name" value="FAD/NAD-bd_sf"/>
</dbReference>
<comment type="similarity">
    <text evidence="2">Belongs to the GMC oxidoreductase family.</text>
</comment>
<accession>A0A067N0Y1</accession>
<keyword evidence="9" id="KW-1185">Reference proteome</keyword>
<proteinExistence type="inferred from homology"/>
<evidence type="ECO:0000313" key="9">
    <source>
        <dbReference type="Proteomes" id="UP000027195"/>
    </source>
</evidence>
<evidence type="ECO:0000256" key="2">
    <source>
        <dbReference type="ARBA" id="ARBA00010790"/>
    </source>
</evidence>
<dbReference type="InParanoid" id="A0A067N0Y1"/>
<sequence>MPLDVNRFQQQYKHHLKTTPGGQAPSVIETDVFIVGAGSVGCTFARNILDKTASIDKLKNTKILISDLASPAFPHHVQNHENNMGYQQDIDKFVNVIQGALSTVSVPPSNAISQGATSIVGELSTDWVCATPNPHAEELPDTFTKSEWDVLFKRAKELVKSSTAAHDEGIRQDVIKRTLNDAFKSDADRKFESLPLAAQKPTPESGPRLTLKADTLTVAFGCADNKIECAIIRDFITGEHSFVVAKVYVAACGAIRTPQLLWNSDIRPAPLGRYLTERPVAFCQVVLGRNIIDKVEKDPKYADRVKRHRQAAPGDSIPIPSDDPEPQVMQPYHTARPWHGQIHKDGPSPGNVDSRLVVDLRWFGSGKVNPDNRVEFAGKIHSEEARDAYGMPQPTFNSKPGSEDQERNSRMMSDMCEVASRLGGYLPGSNPQFIIMEGALASNCTGTNRAGTDKAMSVVDKNSKVHDVQNLWLGGDGVIPSAMACNSTLTSICYALQASDSIVEYLGRV</sequence>
<protein>
    <recommendedName>
        <fullName evidence="7">Glucose-methanol-choline oxidoreductase C-terminal domain-containing protein</fullName>
    </recommendedName>
</protein>
<feature type="region of interest" description="Disordered" evidence="6">
    <location>
        <begin position="385"/>
        <end position="410"/>
    </location>
</feature>
<comment type="cofactor">
    <cofactor evidence="1">
        <name>FAD</name>
        <dbReference type="ChEBI" id="CHEBI:57692"/>
    </cofactor>
</comment>
<reference evidence="9" key="1">
    <citation type="journal article" date="2014" name="Proc. Natl. Acad. Sci. U.S.A.">
        <title>Extensive sampling of basidiomycete genomes demonstrates inadequacy of the white-rot/brown-rot paradigm for wood decay fungi.</title>
        <authorList>
            <person name="Riley R."/>
            <person name="Salamov A.A."/>
            <person name="Brown D.W."/>
            <person name="Nagy L.G."/>
            <person name="Floudas D."/>
            <person name="Held B.W."/>
            <person name="Levasseur A."/>
            <person name="Lombard V."/>
            <person name="Morin E."/>
            <person name="Otillar R."/>
            <person name="Lindquist E.A."/>
            <person name="Sun H."/>
            <person name="LaButti K.M."/>
            <person name="Schmutz J."/>
            <person name="Jabbour D."/>
            <person name="Luo H."/>
            <person name="Baker S.E."/>
            <person name="Pisabarro A.G."/>
            <person name="Walton J.D."/>
            <person name="Blanchette R.A."/>
            <person name="Henrissat B."/>
            <person name="Martin F."/>
            <person name="Cullen D."/>
            <person name="Hibbett D.S."/>
            <person name="Grigoriev I.V."/>
        </authorList>
    </citation>
    <scope>NUCLEOTIDE SEQUENCE [LARGE SCALE GENOMIC DNA]</scope>
    <source>
        <strain evidence="9">FD-172 SS1</strain>
    </source>
</reference>
<dbReference type="InterPro" id="IPR007867">
    <property type="entry name" value="GMC_OxRtase_C"/>
</dbReference>